<dbReference type="EMBL" id="CM046392">
    <property type="protein sequence ID" value="KAI8556982.1"/>
    <property type="molecule type" value="Genomic_DNA"/>
</dbReference>
<protein>
    <submittedName>
        <fullName evidence="1">Uncharacterized protein</fullName>
    </submittedName>
</protein>
<name>A0ACC0NW41_RHOML</name>
<keyword evidence="2" id="KW-1185">Reference proteome</keyword>
<dbReference type="Proteomes" id="UP001062846">
    <property type="component" value="Chromosome 5"/>
</dbReference>
<comment type="caution">
    <text evidence="1">The sequence shown here is derived from an EMBL/GenBank/DDBJ whole genome shotgun (WGS) entry which is preliminary data.</text>
</comment>
<evidence type="ECO:0000313" key="2">
    <source>
        <dbReference type="Proteomes" id="UP001062846"/>
    </source>
</evidence>
<accession>A0ACC0NW41</accession>
<gene>
    <name evidence="1" type="ORF">RHMOL_Rhmol05G0298500</name>
</gene>
<organism evidence="1 2">
    <name type="scientific">Rhododendron molle</name>
    <name type="common">Chinese azalea</name>
    <name type="synonym">Azalea mollis</name>
    <dbReference type="NCBI Taxonomy" id="49168"/>
    <lineage>
        <taxon>Eukaryota</taxon>
        <taxon>Viridiplantae</taxon>
        <taxon>Streptophyta</taxon>
        <taxon>Embryophyta</taxon>
        <taxon>Tracheophyta</taxon>
        <taxon>Spermatophyta</taxon>
        <taxon>Magnoliopsida</taxon>
        <taxon>eudicotyledons</taxon>
        <taxon>Gunneridae</taxon>
        <taxon>Pentapetalae</taxon>
        <taxon>asterids</taxon>
        <taxon>Ericales</taxon>
        <taxon>Ericaceae</taxon>
        <taxon>Ericoideae</taxon>
        <taxon>Rhodoreae</taxon>
        <taxon>Rhododendron</taxon>
    </lineage>
</organism>
<sequence>MTFRPSKCPRFGSQVINWGTLQSLIARLWPSEDTGYTHQECGCATDGMHLLFFDLDGVFLPKELFVFVGFFLYIRGCTPSESRWIAFGRI</sequence>
<reference evidence="1" key="1">
    <citation type="submission" date="2022-02" db="EMBL/GenBank/DDBJ databases">
        <title>Plant Genome Project.</title>
        <authorList>
            <person name="Zhang R.-G."/>
        </authorList>
    </citation>
    <scope>NUCLEOTIDE SEQUENCE</scope>
    <source>
        <strain evidence="1">AT1</strain>
    </source>
</reference>
<proteinExistence type="predicted"/>
<evidence type="ECO:0000313" key="1">
    <source>
        <dbReference type="EMBL" id="KAI8556982.1"/>
    </source>
</evidence>